<evidence type="ECO:0000313" key="2">
    <source>
        <dbReference type="Proteomes" id="UP000054248"/>
    </source>
</evidence>
<protein>
    <submittedName>
        <fullName evidence="1">Uncharacterized protein</fullName>
    </submittedName>
</protein>
<organism evidence="1 2">
    <name type="scientific">Tulasnella calospora MUT 4182</name>
    <dbReference type="NCBI Taxonomy" id="1051891"/>
    <lineage>
        <taxon>Eukaryota</taxon>
        <taxon>Fungi</taxon>
        <taxon>Dikarya</taxon>
        <taxon>Basidiomycota</taxon>
        <taxon>Agaricomycotina</taxon>
        <taxon>Agaricomycetes</taxon>
        <taxon>Cantharellales</taxon>
        <taxon>Tulasnellaceae</taxon>
        <taxon>Tulasnella</taxon>
    </lineage>
</organism>
<feature type="non-terminal residue" evidence="1">
    <location>
        <position position="1"/>
    </location>
</feature>
<proteinExistence type="predicted"/>
<evidence type="ECO:0000313" key="1">
    <source>
        <dbReference type="EMBL" id="KIO29006.1"/>
    </source>
</evidence>
<dbReference type="Proteomes" id="UP000054248">
    <property type="component" value="Unassembled WGS sequence"/>
</dbReference>
<dbReference type="Gene3D" id="3.60.130.30">
    <property type="match status" value="1"/>
</dbReference>
<dbReference type="EMBL" id="KN822988">
    <property type="protein sequence ID" value="KIO29006.1"/>
    <property type="molecule type" value="Genomic_DNA"/>
</dbReference>
<dbReference type="STRING" id="1051891.A0A0C3QME9"/>
<accession>A0A0C3QME9</accession>
<dbReference type="OrthoDB" id="3202607at2759"/>
<gene>
    <name evidence="1" type="ORF">M407DRAFT_71161</name>
</gene>
<name>A0A0C3QME9_9AGAM</name>
<keyword evidence="2" id="KW-1185">Reference proteome</keyword>
<dbReference type="HOGENOM" id="CLU_031314_0_0_1"/>
<reference evidence="1 2" key="1">
    <citation type="submission" date="2014-04" db="EMBL/GenBank/DDBJ databases">
        <authorList>
            <consortium name="DOE Joint Genome Institute"/>
            <person name="Kuo A."/>
            <person name="Girlanda M."/>
            <person name="Perotto S."/>
            <person name="Kohler A."/>
            <person name="Nagy L.G."/>
            <person name="Floudas D."/>
            <person name="Copeland A."/>
            <person name="Barry K.W."/>
            <person name="Cichocki N."/>
            <person name="Veneault-Fourrey C."/>
            <person name="LaButti K."/>
            <person name="Lindquist E.A."/>
            <person name="Lipzen A."/>
            <person name="Lundell T."/>
            <person name="Morin E."/>
            <person name="Murat C."/>
            <person name="Sun H."/>
            <person name="Tunlid A."/>
            <person name="Henrissat B."/>
            <person name="Grigoriev I.V."/>
            <person name="Hibbett D.S."/>
            <person name="Martin F."/>
            <person name="Nordberg H.P."/>
            <person name="Cantor M.N."/>
            <person name="Hua S.X."/>
        </authorList>
    </citation>
    <scope>NUCLEOTIDE SEQUENCE [LARGE SCALE GENOMIC DNA]</scope>
    <source>
        <strain evidence="1 2">MUT 4182</strain>
    </source>
</reference>
<sequence length="196" mass="22130">LTSDSWKTWAPEIYEDYLQCHCNIVARDSSLDLIYPAETLDILPFASLTANLGPRTTCCRHRDSKNRGAGGLCAVKTLGRFNWKRGGHLILHKLGLIVEMRPGDVVFFPSAIISHENIPIGDSEKRYSLVWYSAGGLFHWQDANFHSLISWGEVDPIGLDDHQRKGEYRWINGWKRHSTLSELIARATNPSGVLKT</sequence>
<reference evidence="2" key="2">
    <citation type="submission" date="2015-01" db="EMBL/GenBank/DDBJ databases">
        <title>Evolutionary Origins and Diversification of the Mycorrhizal Mutualists.</title>
        <authorList>
            <consortium name="DOE Joint Genome Institute"/>
            <consortium name="Mycorrhizal Genomics Consortium"/>
            <person name="Kohler A."/>
            <person name="Kuo A."/>
            <person name="Nagy L.G."/>
            <person name="Floudas D."/>
            <person name="Copeland A."/>
            <person name="Barry K.W."/>
            <person name="Cichocki N."/>
            <person name="Veneault-Fourrey C."/>
            <person name="LaButti K."/>
            <person name="Lindquist E.A."/>
            <person name="Lipzen A."/>
            <person name="Lundell T."/>
            <person name="Morin E."/>
            <person name="Murat C."/>
            <person name="Riley R."/>
            <person name="Ohm R."/>
            <person name="Sun H."/>
            <person name="Tunlid A."/>
            <person name="Henrissat B."/>
            <person name="Grigoriev I.V."/>
            <person name="Hibbett D.S."/>
            <person name="Martin F."/>
        </authorList>
    </citation>
    <scope>NUCLEOTIDE SEQUENCE [LARGE SCALE GENOMIC DNA]</scope>
    <source>
        <strain evidence="2">MUT 4182</strain>
    </source>
</reference>
<dbReference type="AlphaFoldDB" id="A0A0C3QME9"/>